<reference evidence="2 3" key="2">
    <citation type="submission" date="2018-11" db="EMBL/GenBank/DDBJ databases">
        <authorList>
            <consortium name="Pathogen Informatics"/>
        </authorList>
    </citation>
    <scope>NUCLEOTIDE SEQUENCE [LARGE SCALE GENOMIC DNA]</scope>
</reference>
<evidence type="ECO:0000313" key="2">
    <source>
        <dbReference type="EMBL" id="VDM51352.1"/>
    </source>
</evidence>
<evidence type="ECO:0000256" key="1">
    <source>
        <dbReference type="SAM" id="Phobius"/>
    </source>
</evidence>
<dbReference type="EMBL" id="UYWY01028049">
    <property type="protein sequence ID" value="VDM51352.1"/>
    <property type="molecule type" value="Genomic_DNA"/>
</dbReference>
<proteinExistence type="predicted"/>
<reference evidence="4" key="1">
    <citation type="submission" date="2016-06" db="UniProtKB">
        <authorList>
            <consortium name="WormBaseParasite"/>
        </authorList>
    </citation>
    <scope>IDENTIFICATION</scope>
</reference>
<evidence type="ECO:0000313" key="3">
    <source>
        <dbReference type="Proteomes" id="UP000050794"/>
    </source>
</evidence>
<keyword evidence="1" id="KW-0472">Membrane</keyword>
<feature type="transmembrane region" description="Helical" evidence="1">
    <location>
        <begin position="49"/>
        <end position="68"/>
    </location>
</feature>
<accession>A0A183VH11</accession>
<keyword evidence="1" id="KW-0812">Transmembrane</keyword>
<dbReference type="Proteomes" id="UP000050794">
    <property type="component" value="Unassembled WGS sequence"/>
</dbReference>
<organism evidence="3 4">
    <name type="scientific">Toxocara canis</name>
    <name type="common">Canine roundworm</name>
    <dbReference type="NCBI Taxonomy" id="6265"/>
    <lineage>
        <taxon>Eukaryota</taxon>
        <taxon>Metazoa</taxon>
        <taxon>Ecdysozoa</taxon>
        <taxon>Nematoda</taxon>
        <taxon>Chromadorea</taxon>
        <taxon>Rhabditida</taxon>
        <taxon>Spirurina</taxon>
        <taxon>Ascaridomorpha</taxon>
        <taxon>Ascaridoidea</taxon>
        <taxon>Toxocaridae</taxon>
        <taxon>Toxocara</taxon>
    </lineage>
</organism>
<evidence type="ECO:0000313" key="4">
    <source>
        <dbReference type="WBParaSite" id="TCNE_0002003501-mRNA-1"/>
    </source>
</evidence>
<dbReference type="WBParaSite" id="TCNE_0002003501-mRNA-1">
    <property type="protein sequence ID" value="TCNE_0002003501-mRNA-1"/>
    <property type="gene ID" value="TCNE_0002003501"/>
</dbReference>
<protein>
    <submittedName>
        <fullName evidence="4">CNNM transmembrane domain-containing protein</fullName>
    </submittedName>
</protein>
<gene>
    <name evidence="2" type="ORF">TCNE_LOCUS20031</name>
</gene>
<keyword evidence="1" id="KW-1133">Transmembrane helix</keyword>
<sequence>MSEVPSENAKKIAKLSLRIRSFDIERGGDSEGDTSERSAIMELLRKMQVLLTVRMFTAVLLCMCFIALSSTTSNLAGTMVCMFAPKPEMLGRIKRFMNESEEKRDFVEELIWKIGNESAESKNASSLTACEWSMITRAIEHFPATKR</sequence>
<keyword evidence="3" id="KW-1185">Reference proteome</keyword>
<dbReference type="AlphaFoldDB" id="A0A183VH11"/>
<name>A0A183VH11_TOXCA</name>